<name>A0AAD9MHC8_PROWI</name>
<dbReference type="InterPro" id="IPR006734">
    <property type="entry name" value="PLATZ"/>
</dbReference>
<dbReference type="Pfam" id="PF04640">
    <property type="entry name" value="PLATZ"/>
    <property type="match status" value="1"/>
</dbReference>
<evidence type="ECO:0000313" key="3">
    <source>
        <dbReference type="Proteomes" id="UP001255856"/>
    </source>
</evidence>
<feature type="region of interest" description="Disordered" evidence="1">
    <location>
        <begin position="384"/>
        <end position="404"/>
    </location>
</feature>
<comment type="caution">
    <text evidence="2">The sequence shown here is derived from an EMBL/GenBank/DDBJ whole genome shotgun (WGS) entry which is preliminary data.</text>
</comment>
<dbReference type="PANTHER" id="PTHR31065:SF1">
    <property type="entry name" value="OS09G0116050 PROTEIN"/>
    <property type="match status" value="1"/>
</dbReference>
<keyword evidence="3" id="KW-1185">Reference proteome</keyword>
<feature type="region of interest" description="Disordered" evidence="1">
    <location>
        <begin position="427"/>
        <end position="450"/>
    </location>
</feature>
<evidence type="ECO:0000256" key="1">
    <source>
        <dbReference type="SAM" id="MobiDB-lite"/>
    </source>
</evidence>
<protein>
    <submittedName>
        <fullName evidence="2">Uncharacterized protein</fullName>
    </submittedName>
</protein>
<accession>A0AAD9MHC8</accession>
<organism evidence="2 3">
    <name type="scientific">Prototheca wickerhamii</name>
    <dbReference type="NCBI Taxonomy" id="3111"/>
    <lineage>
        <taxon>Eukaryota</taxon>
        <taxon>Viridiplantae</taxon>
        <taxon>Chlorophyta</taxon>
        <taxon>core chlorophytes</taxon>
        <taxon>Trebouxiophyceae</taxon>
        <taxon>Chlorellales</taxon>
        <taxon>Chlorellaceae</taxon>
        <taxon>Prototheca</taxon>
    </lineage>
</organism>
<gene>
    <name evidence="2" type="ORF">QBZ16_003199</name>
</gene>
<reference evidence="2" key="1">
    <citation type="submission" date="2021-01" db="EMBL/GenBank/DDBJ databases">
        <authorList>
            <person name="Eckstrom K.M.E."/>
        </authorList>
    </citation>
    <scope>NUCLEOTIDE SEQUENCE</scope>
    <source>
        <strain evidence="2">UVCC 0001</strain>
    </source>
</reference>
<proteinExistence type="predicted"/>
<dbReference type="EMBL" id="JASFZW010000004">
    <property type="protein sequence ID" value="KAK2078359.1"/>
    <property type="molecule type" value="Genomic_DNA"/>
</dbReference>
<dbReference type="PANTHER" id="PTHR31065">
    <property type="entry name" value="PLATZ TRANSCRIPTION FACTOR FAMILY PROTEIN"/>
    <property type="match status" value="1"/>
</dbReference>
<evidence type="ECO:0000313" key="2">
    <source>
        <dbReference type="EMBL" id="KAK2078359.1"/>
    </source>
</evidence>
<dbReference type="AlphaFoldDB" id="A0AAD9MHC8"/>
<sequence>MVEFEGFFTPCPNCWAFRSSRDALLNYWDCDSGTAHCSACVLGLPGQTLVQVRRSSYHDVVKVSEISKHMDLTEVQLYIINGAKVVFLRRRPQPKAPRGTSSNYTCTVCGRHLQTATFNWHLAAPPQVPAGTLLLHDEYQVQLVRTPTPCKPEAVPGLDWPGWASACQRVDICGNVPTLRLRQAVKLARAADEAHLRGMGVDWPVVHSRLASICSGFMSMSQLPSTVQEEENLQEIHVEILYHEKPVSGKRLAMYYVVLTNQHPADGEWMSCESLTELLGKEKTAALMAAYRQLKRERRRPGAGSDERLASVPLLDKRELIDLGRVPLCAPAPARGDAPSATLAALRRPERALTGSRAHNAAAGPPAALECKVGPADENCLSQKRGREDTCQGPVSGSASSVGSGWRHPLLPDWLWRDAAAPGVPLAAGPAPSVPSSPAPAGELGASPAEHEDDWLSAAKWELARIEKLSRAKSGEGCEAKIAWRCPESGQVLHTDRISVQLLKRHAHTMRSLIDHYEVLTVPKRKALQSN</sequence>
<feature type="compositionally biased region" description="Low complexity" evidence="1">
    <location>
        <begin position="393"/>
        <end position="404"/>
    </location>
</feature>
<dbReference type="Proteomes" id="UP001255856">
    <property type="component" value="Unassembled WGS sequence"/>
</dbReference>